<dbReference type="RefSeq" id="WP_425586175.1">
    <property type="nucleotide sequence ID" value="NZ_BAAAYL010000001.1"/>
</dbReference>
<organism evidence="3 4">
    <name type="scientific">Streptomyces sannanensis</name>
    <dbReference type="NCBI Taxonomy" id="285536"/>
    <lineage>
        <taxon>Bacteria</taxon>
        <taxon>Bacillati</taxon>
        <taxon>Actinomycetota</taxon>
        <taxon>Actinomycetes</taxon>
        <taxon>Kitasatosporales</taxon>
        <taxon>Streptomycetaceae</taxon>
        <taxon>Streptomyces</taxon>
    </lineage>
</organism>
<keyword evidence="4" id="KW-1185">Reference proteome</keyword>
<dbReference type="Pfam" id="PF01636">
    <property type="entry name" value="APH"/>
    <property type="match status" value="1"/>
</dbReference>
<accession>A0ABP6S883</accession>
<evidence type="ECO:0000313" key="3">
    <source>
        <dbReference type="EMBL" id="GAA3370638.1"/>
    </source>
</evidence>
<gene>
    <name evidence="3" type="ORF">GCM10020367_18050</name>
</gene>
<dbReference type="InterPro" id="IPR051678">
    <property type="entry name" value="AGP_Transferase"/>
</dbReference>
<dbReference type="InterPro" id="IPR002575">
    <property type="entry name" value="Aminoglycoside_PTrfase"/>
</dbReference>
<sequence length="542" mass="59226">MATIFECDGERLSCSVTEPDDPDPATTVVLLHGAGTSSKERLAPLARDFAARGCRTIAFDFSGHGDSSGELRELSLERRFTQARNVIDAYAPAGGRLILVGFSMSGQTVADLVDHYGDRVAAVGLGTPAVYAARAWPVRFGGGFTGIIRTPDSWRDSKALEVFRGFPGRAVLALPEVDAVIPSEVTESVTDALASGSRFTRLDFAGADHQLAAWFRDHPGDRERFVDAMLDEGLSATRAWAEKQLPEGQRITGLGRLRGGWTSQMRLLHVEGAGTQRDVVLRSFVKPFFRRHAPGLLTREADILTLLAGSGVPAADLLAVDAEGEHCEHPSLLMSRLPGRVRADEEDLDRRIGLLAEQLVRIHALEVPEGARPRPYQAWTSPERVRIPEATERPELWARAVDVLRGREPRYEGCFLHRDFHPANVLFTGAGESLRVSGVVDWVETSWGPADLDVAHCSTALALLHGTRAAILFGERYAALGGRLSPDPAAQLYWRLLDALAFAPDAEKVAVAWRELGRTDLTPDVLTGRLEDYIAEVLHRFG</sequence>
<dbReference type="Pfam" id="PF12146">
    <property type="entry name" value="Hydrolase_4"/>
    <property type="match status" value="1"/>
</dbReference>
<dbReference type="InterPro" id="IPR029058">
    <property type="entry name" value="AB_hydrolase_fold"/>
</dbReference>
<evidence type="ECO:0000259" key="1">
    <source>
        <dbReference type="Pfam" id="PF01636"/>
    </source>
</evidence>
<dbReference type="InterPro" id="IPR011009">
    <property type="entry name" value="Kinase-like_dom_sf"/>
</dbReference>
<feature type="domain" description="Serine aminopeptidase S33" evidence="2">
    <location>
        <begin position="23"/>
        <end position="134"/>
    </location>
</feature>
<reference evidence="4" key="1">
    <citation type="journal article" date="2019" name="Int. J. Syst. Evol. Microbiol.">
        <title>The Global Catalogue of Microorganisms (GCM) 10K type strain sequencing project: providing services to taxonomists for standard genome sequencing and annotation.</title>
        <authorList>
            <consortium name="The Broad Institute Genomics Platform"/>
            <consortium name="The Broad Institute Genome Sequencing Center for Infectious Disease"/>
            <person name="Wu L."/>
            <person name="Ma J."/>
        </authorList>
    </citation>
    <scope>NUCLEOTIDE SEQUENCE [LARGE SCALE GENOMIC DNA]</scope>
    <source>
        <strain evidence="4">JCM 9651</strain>
    </source>
</reference>
<dbReference type="SUPFAM" id="SSF53474">
    <property type="entry name" value="alpha/beta-Hydrolases"/>
    <property type="match status" value="1"/>
</dbReference>
<dbReference type="PANTHER" id="PTHR21310">
    <property type="entry name" value="AMINOGLYCOSIDE PHOSPHOTRANSFERASE-RELATED-RELATED"/>
    <property type="match status" value="1"/>
</dbReference>
<dbReference type="SUPFAM" id="SSF56112">
    <property type="entry name" value="Protein kinase-like (PK-like)"/>
    <property type="match status" value="1"/>
</dbReference>
<dbReference type="InterPro" id="IPR022742">
    <property type="entry name" value="Hydrolase_4"/>
</dbReference>
<dbReference type="Proteomes" id="UP001499990">
    <property type="component" value="Unassembled WGS sequence"/>
</dbReference>
<feature type="domain" description="Aminoglycoside phosphotransferase" evidence="1">
    <location>
        <begin position="256"/>
        <end position="467"/>
    </location>
</feature>
<proteinExistence type="predicted"/>
<dbReference type="EMBL" id="BAAAYL010000001">
    <property type="protein sequence ID" value="GAA3370638.1"/>
    <property type="molecule type" value="Genomic_DNA"/>
</dbReference>
<evidence type="ECO:0008006" key="5">
    <source>
        <dbReference type="Google" id="ProtNLM"/>
    </source>
</evidence>
<protein>
    <recommendedName>
        <fullName evidence="5">Alpha/beta fold hydrolase</fullName>
    </recommendedName>
</protein>
<evidence type="ECO:0000259" key="2">
    <source>
        <dbReference type="Pfam" id="PF12146"/>
    </source>
</evidence>
<dbReference type="Gene3D" id="3.90.1200.10">
    <property type="match status" value="1"/>
</dbReference>
<comment type="caution">
    <text evidence="3">The sequence shown here is derived from an EMBL/GenBank/DDBJ whole genome shotgun (WGS) entry which is preliminary data.</text>
</comment>
<name>A0ABP6S883_9ACTN</name>
<evidence type="ECO:0000313" key="4">
    <source>
        <dbReference type="Proteomes" id="UP001499990"/>
    </source>
</evidence>
<dbReference type="Gene3D" id="3.40.50.1820">
    <property type="entry name" value="alpha/beta hydrolase"/>
    <property type="match status" value="1"/>
</dbReference>